<dbReference type="Proteomes" id="UP000321514">
    <property type="component" value="Unassembled WGS sequence"/>
</dbReference>
<gene>
    <name evidence="2" type="ORF">MFU01_84490</name>
</gene>
<protein>
    <submittedName>
        <fullName evidence="2">Uncharacterized protein</fullName>
    </submittedName>
</protein>
<name>A0A511TJ99_MYXFU</name>
<evidence type="ECO:0000256" key="1">
    <source>
        <dbReference type="SAM" id="MobiDB-lite"/>
    </source>
</evidence>
<reference evidence="2 3" key="1">
    <citation type="submission" date="2019-07" db="EMBL/GenBank/DDBJ databases">
        <title>Whole genome shotgun sequence of Myxococcus fulvus NBRC 100333.</title>
        <authorList>
            <person name="Hosoyama A."/>
            <person name="Uohara A."/>
            <person name="Ohji S."/>
            <person name="Ichikawa N."/>
        </authorList>
    </citation>
    <scope>NUCLEOTIDE SEQUENCE [LARGE SCALE GENOMIC DNA]</scope>
    <source>
        <strain evidence="2 3">NBRC 100333</strain>
    </source>
</reference>
<evidence type="ECO:0000313" key="3">
    <source>
        <dbReference type="Proteomes" id="UP000321514"/>
    </source>
</evidence>
<proteinExistence type="predicted"/>
<comment type="caution">
    <text evidence="2">The sequence shown here is derived from an EMBL/GenBank/DDBJ whole genome shotgun (WGS) entry which is preliminary data.</text>
</comment>
<organism evidence="2 3">
    <name type="scientific">Myxococcus fulvus</name>
    <dbReference type="NCBI Taxonomy" id="33"/>
    <lineage>
        <taxon>Bacteria</taxon>
        <taxon>Pseudomonadati</taxon>
        <taxon>Myxococcota</taxon>
        <taxon>Myxococcia</taxon>
        <taxon>Myxococcales</taxon>
        <taxon>Cystobacterineae</taxon>
        <taxon>Myxococcaceae</taxon>
        <taxon>Myxococcus</taxon>
    </lineage>
</organism>
<sequence>MMALTEGRGPVDEATLSVSPPAEVPSAIVELAKVGRTKSGLAEEFHVTDT</sequence>
<accession>A0A511TJ99</accession>
<evidence type="ECO:0000313" key="2">
    <source>
        <dbReference type="EMBL" id="GEN13412.1"/>
    </source>
</evidence>
<dbReference type="EMBL" id="BJXR01000079">
    <property type="protein sequence ID" value="GEN13412.1"/>
    <property type="molecule type" value="Genomic_DNA"/>
</dbReference>
<feature type="region of interest" description="Disordered" evidence="1">
    <location>
        <begin position="1"/>
        <end position="21"/>
    </location>
</feature>
<dbReference type="AlphaFoldDB" id="A0A511TJ99"/>